<keyword evidence="3" id="KW-1185">Reference proteome</keyword>
<protein>
    <recommendedName>
        <fullName evidence="4">Lysozyme inhibitor LprI N-terminal domain-containing protein</fullName>
    </recommendedName>
</protein>
<comment type="caution">
    <text evidence="2">The sequence shown here is derived from an EMBL/GenBank/DDBJ whole genome shotgun (WGS) entry which is preliminary data.</text>
</comment>
<evidence type="ECO:0000256" key="1">
    <source>
        <dbReference type="SAM" id="SignalP"/>
    </source>
</evidence>
<feature type="signal peptide" evidence="1">
    <location>
        <begin position="1"/>
        <end position="21"/>
    </location>
</feature>
<evidence type="ECO:0008006" key="4">
    <source>
        <dbReference type="Google" id="ProtNLM"/>
    </source>
</evidence>
<dbReference type="Proteomes" id="UP001596045">
    <property type="component" value="Unassembled WGS sequence"/>
</dbReference>
<evidence type="ECO:0000313" key="3">
    <source>
        <dbReference type="Proteomes" id="UP001596045"/>
    </source>
</evidence>
<sequence length="138" mass="15312">MKITFPPLLAVMFFVPAMAIAAPGNHDFSKQFKACYAAAKTSNEAKSSCLSDELDRQSKAVADLHDASAQSLADTDKQQLADDFAEWKKAILLDCSILADGKTVPIERENARKYCLIERTIGRLNSYELIRQDKTLVK</sequence>
<reference evidence="3" key="1">
    <citation type="journal article" date="2019" name="Int. J. Syst. Evol. Microbiol.">
        <title>The Global Catalogue of Microorganisms (GCM) 10K type strain sequencing project: providing services to taxonomists for standard genome sequencing and annotation.</title>
        <authorList>
            <consortium name="The Broad Institute Genomics Platform"/>
            <consortium name="The Broad Institute Genome Sequencing Center for Infectious Disease"/>
            <person name="Wu L."/>
            <person name="Ma J."/>
        </authorList>
    </citation>
    <scope>NUCLEOTIDE SEQUENCE [LARGE SCALE GENOMIC DNA]</scope>
    <source>
        <strain evidence="3">JCM 17066</strain>
    </source>
</reference>
<dbReference type="EMBL" id="JBHSMT010000027">
    <property type="protein sequence ID" value="MFC5475474.1"/>
    <property type="molecule type" value="Genomic_DNA"/>
</dbReference>
<name>A0ABW0MBC8_9BURK</name>
<feature type="chain" id="PRO_5045810381" description="Lysozyme inhibitor LprI N-terminal domain-containing protein" evidence="1">
    <location>
        <begin position="22"/>
        <end position="138"/>
    </location>
</feature>
<organism evidence="2 3">
    <name type="scientific">Paraherbaspirillum soli</name>
    <dbReference type="NCBI Taxonomy" id="631222"/>
    <lineage>
        <taxon>Bacteria</taxon>
        <taxon>Pseudomonadati</taxon>
        <taxon>Pseudomonadota</taxon>
        <taxon>Betaproteobacteria</taxon>
        <taxon>Burkholderiales</taxon>
        <taxon>Oxalobacteraceae</taxon>
        <taxon>Paraherbaspirillum</taxon>
    </lineage>
</organism>
<accession>A0ABW0MBC8</accession>
<gene>
    <name evidence="2" type="ORF">ACFPM8_16050</name>
</gene>
<keyword evidence="1" id="KW-0732">Signal</keyword>
<dbReference type="RefSeq" id="WP_378998801.1">
    <property type="nucleotide sequence ID" value="NZ_JBHSMT010000027.1"/>
</dbReference>
<proteinExistence type="predicted"/>
<evidence type="ECO:0000313" key="2">
    <source>
        <dbReference type="EMBL" id="MFC5475474.1"/>
    </source>
</evidence>